<protein>
    <submittedName>
        <fullName evidence="1">Uncharacterized protein</fullName>
    </submittedName>
</protein>
<organism evidence="1 2">
    <name type="scientific">Vibrio phage NF</name>
    <dbReference type="NCBI Taxonomy" id="2686202"/>
    <lineage>
        <taxon>Viruses</taxon>
        <taxon>Duplodnaviria</taxon>
        <taxon>Heunggongvirae</taxon>
        <taxon>Uroviricota</taxon>
        <taxon>Caudoviricetes</taxon>
        <taxon>Enfavirus</taxon>
        <taxon>Enfavirus NF</taxon>
    </lineage>
</organism>
<dbReference type="Proteomes" id="UP000435913">
    <property type="component" value="Segment"/>
</dbReference>
<evidence type="ECO:0000313" key="1">
    <source>
        <dbReference type="EMBL" id="QGZ13230.1"/>
    </source>
</evidence>
<dbReference type="KEGG" id="vg:77925308"/>
<dbReference type="RefSeq" id="YP_010649748.1">
    <property type="nucleotide sequence ID" value="NC_070773.1"/>
</dbReference>
<reference evidence="1" key="1">
    <citation type="submission" date="2019-12" db="EMBL/GenBank/DDBJ databases">
        <title>Isolation and complete genomic sequence of bacteriophage NF: A novel Vibrio alginolyticus phage isolated from the coastal water of Qingdao, China.</title>
        <authorList>
            <person name="Zhang X."/>
        </authorList>
    </citation>
    <scope>NUCLEOTIDE SEQUENCE [LARGE SCALE GENOMIC DNA]</scope>
</reference>
<evidence type="ECO:0000313" key="2">
    <source>
        <dbReference type="Proteomes" id="UP000435913"/>
    </source>
</evidence>
<proteinExistence type="predicted"/>
<accession>A0A6B9IZZ4</accession>
<sequence>MFIGNLYIDATIDKTLMYVTGETGESRRYHLFNIGFDHYCRDNPVGSAWCFNLTIPFASFTVGWVFKNKAA</sequence>
<keyword evidence="2" id="KW-1185">Reference proteome</keyword>
<dbReference type="EMBL" id="MN812722">
    <property type="protein sequence ID" value="QGZ13230.1"/>
    <property type="molecule type" value="Genomic_DNA"/>
</dbReference>
<name>A0A6B9IZZ4_9CAUD</name>
<dbReference type="GeneID" id="77925308"/>